<dbReference type="PROSITE" id="PS50293">
    <property type="entry name" value="TPR_REGION"/>
    <property type="match status" value="2"/>
</dbReference>
<sequence length="802" mass="91832">MEDKIEFKEFDENITSIFSPKSSYTFLVGAGVSMDKPSNVPSAIEIVRNLLELSAPPEEVANLLALDKLRFELVVEKIKIEIDEDLRFLDYLELITEPNLIHYFLANSIIRGNYVLTTNFDYLIEHALMRTLEKKWHEDIIPIITKEDFIFYQEPKRLIDNNKYSIYKIHGSKRNIVTNKDTSDSLITTISALGKEREEGETFAIEPYKKPAIYNLMNQRTLVVMGYSGSDDFDIGPTLKELPFLRRIIWVEHSTQHKLEIKKLKSYKNSKKDLPYIEKFLMDISSTEEIDAILIKTHTGNFIETVLWPIFLPHVSISELNLFSSEMHIPLFSEWIKPLYENINLIQKYKLATQLFYFLKQLESTKRCSENSLALANEINDLPAKSYFLNFIGLINQISGNYNKAITHYKEALQIDDNLNDFASKAAALNNIGGIYLTWGNYDEALDNYNKALEIAKEIGDFLGKVINLNNIGRVHEIRGDLNQALEKYKESLKIVQEIGDLSQKAAILNNIGMIHSTKQEYEPALEQFTEALKIAELLGDLYGKIILENNIGRIYHETGKFDDALNQYNKTVSIAEQLGDLSKKAGCLNNIGSLYLARGNLDSALEKYQEALHLEERLGDPLMKVIYLNNIGTIYNTQAKYDLAAESYVEALSIAENLGDLSKKAMLITKIGAINMIQGDHWAALDKYEEAILIFGELEEFSNKAASFSNIGKIYEKIENYSKALKAYQEAFQIDDDTEDLMGKASDLYNIGRTYELLNEYRKSIISFEDSLVIFTQLEQNQYAEVIKQNINNLRKKMKSF</sequence>
<dbReference type="Pfam" id="PF13181">
    <property type="entry name" value="TPR_8"/>
    <property type="match status" value="1"/>
</dbReference>
<dbReference type="EMBL" id="LAZR01006532">
    <property type="protein sequence ID" value="KKM91441.1"/>
    <property type="molecule type" value="Genomic_DNA"/>
</dbReference>
<dbReference type="SMART" id="SM00028">
    <property type="entry name" value="TPR"/>
    <property type="match status" value="10"/>
</dbReference>
<dbReference type="Pfam" id="PF13289">
    <property type="entry name" value="SIR2_2"/>
    <property type="match status" value="1"/>
</dbReference>
<dbReference type="PANTHER" id="PTHR10098">
    <property type="entry name" value="RAPSYN-RELATED"/>
    <property type="match status" value="1"/>
</dbReference>
<dbReference type="SUPFAM" id="SSF48452">
    <property type="entry name" value="TPR-like"/>
    <property type="match status" value="3"/>
</dbReference>
<reference evidence="1" key="1">
    <citation type="journal article" date="2015" name="Nature">
        <title>Complex archaea that bridge the gap between prokaryotes and eukaryotes.</title>
        <authorList>
            <person name="Spang A."/>
            <person name="Saw J.H."/>
            <person name="Jorgensen S.L."/>
            <person name="Zaremba-Niedzwiedzka K."/>
            <person name="Martijn J."/>
            <person name="Lind A.E."/>
            <person name="van Eijk R."/>
            <person name="Schleper C."/>
            <person name="Guy L."/>
            <person name="Ettema T.J."/>
        </authorList>
    </citation>
    <scope>NUCLEOTIDE SEQUENCE</scope>
</reference>
<name>A0A0F9LWD1_9ZZZZ</name>
<gene>
    <name evidence="1" type="ORF">LCGC14_1228550</name>
</gene>
<proteinExistence type="predicted"/>
<dbReference type="AlphaFoldDB" id="A0A0F9LWD1"/>
<evidence type="ECO:0000313" key="1">
    <source>
        <dbReference type="EMBL" id="KKM91441.1"/>
    </source>
</evidence>
<protein>
    <submittedName>
        <fullName evidence="1">Uncharacterized protein</fullName>
    </submittedName>
</protein>
<dbReference type="Pfam" id="PF13424">
    <property type="entry name" value="TPR_12"/>
    <property type="match status" value="4"/>
</dbReference>
<dbReference type="InterPro" id="IPR019734">
    <property type="entry name" value="TPR_rpt"/>
</dbReference>
<comment type="caution">
    <text evidence="1">The sequence shown here is derived from an EMBL/GenBank/DDBJ whole genome shotgun (WGS) entry which is preliminary data.</text>
</comment>
<dbReference type="InterPro" id="IPR011990">
    <property type="entry name" value="TPR-like_helical_dom_sf"/>
</dbReference>
<accession>A0A0F9LWD1</accession>
<dbReference type="PROSITE" id="PS50005">
    <property type="entry name" value="TPR"/>
    <property type="match status" value="7"/>
</dbReference>
<organism evidence="1">
    <name type="scientific">marine sediment metagenome</name>
    <dbReference type="NCBI Taxonomy" id="412755"/>
    <lineage>
        <taxon>unclassified sequences</taxon>
        <taxon>metagenomes</taxon>
        <taxon>ecological metagenomes</taxon>
    </lineage>
</organism>
<dbReference type="Gene3D" id="1.25.40.10">
    <property type="entry name" value="Tetratricopeptide repeat domain"/>
    <property type="match status" value="2"/>
</dbReference>